<dbReference type="RefSeq" id="WP_054837884.1">
    <property type="nucleotide sequence ID" value="NZ_BBBY01000003.1"/>
</dbReference>
<dbReference type="InterPro" id="IPR011059">
    <property type="entry name" value="Metal-dep_hydrolase_composite"/>
</dbReference>
<dbReference type="Gene3D" id="2.30.40.10">
    <property type="entry name" value="Urease, subunit C, domain 1"/>
    <property type="match status" value="2"/>
</dbReference>
<dbReference type="SUPFAM" id="SSF51338">
    <property type="entry name" value="Composite domain of metallo-dependent hydrolases"/>
    <property type="match status" value="1"/>
</dbReference>
<proteinExistence type="predicted"/>
<dbReference type="PANTHER" id="PTHR43794:SF11">
    <property type="entry name" value="AMIDOHYDROLASE-RELATED DOMAIN-CONTAINING PROTEIN"/>
    <property type="match status" value="1"/>
</dbReference>
<dbReference type="Gene3D" id="3.20.20.140">
    <property type="entry name" value="Metal-dependent hydrolases"/>
    <property type="match status" value="2"/>
</dbReference>
<comment type="caution">
    <text evidence="3">The sequence shown here is derived from an EMBL/GenBank/DDBJ whole genome shotgun (WGS) entry which is preliminary data.</text>
</comment>
<dbReference type="SUPFAM" id="SSF51556">
    <property type="entry name" value="Metallo-dependent hydrolases"/>
    <property type="match status" value="1"/>
</dbReference>
<dbReference type="Proteomes" id="UP000470772">
    <property type="component" value="Unassembled WGS sequence"/>
</dbReference>
<name>A0A6A9QM21_SULME</name>
<dbReference type="EMBL" id="WGGD01000005">
    <property type="protein sequence ID" value="MUN29199.1"/>
    <property type="molecule type" value="Genomic_DNA"/>
</dbReference>
<gene>
    <name evidence="3" type="ORF">GC250_07085</name>
</gene>
<feature type="domain" description="Amidohydrolase-related" evidence="2">
    <location>
        <begin position="265"/>
        <end position="341"/>
    </location>
</feature>
<dbReference type="PANTHER" id="PTHR43794">
    <property type="entry name" value="AMINOHYDROLASE SSNA-RELATED"/>
    <property type="match status" value="1"/>
</dbReference>
<organism evidence="3 4">
    <name type="scientific">Sulfuracidifex metallicus DSM 6482 = JCM 9184</name>
    <dbReference type="NCBI Taxonomy" id="523847"/>
    <lineage>
        <taxon>Archaea</taxon>
        <taxon>Thermoproteota</taxon>
        <taxon>Thermoprotei</taxon>
        <taxon>Sulfolobales</taxon>
        <taxon>Sulfolobaceae</taxon>
        <taxon>Sulfuracidifex</taxon>
    </lineage>
</organism>
<evidence type="ECO:0000313" key="4">
    <source>
        <dbReference type="Proteomes" id="UP000470772"/>
    </source>
</evidence>
<keyword evidence="4" id="KW-1185">Reference proteome</keyword>
<evidence type="ECO:0000256" key="1">
    <source>
        <dbReference type="ARBA" id="ARBA00022801"/>
    </source>
</evidence>
<reference evidence="3 4" key="1">
    <citation type="submission" date="2019-10" db="EMBL/GenBank/DDBJ databases">
        <title>Sequencing and Assembly of Multiple Reported Metal-Biooxidizing Members of the Extremely Thermoacidophilic Archaeal Family Sulfolobaceae.</title>
        <authorList>
            <person name="Counts J.A."/>
            <person name="Kelly R.M."/>
        </authorList>
    </citation>
    <scope>NUCLEOTIDE SEQUENCE [LARGE SCALE GENOMIC DNA]</scope>
    <source>
        <strain evidence="3 4">DSM 6482</strain>
    </source>
</reference>
<sequence length="375" mass="41496">MQILLKSGVTIGSDKPMKNANVGIEDGVIKGVSTKEIEGFDYPDLEVGGKNRLVTPAMLVMNSYLYLYPFRYKVFMGKLNPQKILDVMSSNDAYYFAMAGAYHLLKRGVGTVVFSGPHLDLTARAVSEVGIRPVLAVTVDNDANWEKEFSTLYNRWSSGDENRVILRVANQDQLKNVLDVSRTYKIPVLVERDVDLSEADLNGAHVIGLGGGSRKDLKKLSLQGGLAWTPSFEVSNFPLSKYKPSLALDLTPSFDPLFELKLAVTRLLLVPEEAFNSATSWGYSQLGRDKYGKIEAGYIGDVVVFELDEPPAFPLDQTSPYESLIFSIAYPETVIVNGDAVLDGGAPINIGLKEIERIRDKVDEFETEIRNLEKN</sequence>
<dbReference type="InterPro" id="IPR050287">
    <property type="entry name" value="MTA/SAH_deaminase"/>
</dbReference>
<dbReference type="InterPro" id="IPR032466">
    <property type="entry name" value="Metal_Hydrolase"/>
</dbReference>
<accession>A0A6A9QM21</accession>
<evidence type="ECO:0000313" key="3">
    <source>
        <dbReference type="EMBL" id="MUN29199.1"/>
    </source>
</evidence>
<dbReference type="GO" id="GO:0016810">
    <property type="term" value="F:hydrolase activity, acting on carbon-nitrogen (but not peptide) bonds"/>
    <property type="evidence" value="ECO:0007669"/>
    <property type="project" value="InterPro"/>
</dbReference>
<dbReference type="OrthoDB" id="35343at2157"/>
<evidence type="ECO:0000259" key="2">
    <source>
        <dbReference type="Pfam" id="PF01979"/>
    </source>
</evidence>
<protein>
    <submittedName>
        <fullName evidence="3">Amidohydrolase family protein</fullName>
    </submittedName>
</protein>
<dbReference type="AlphaFoldDB" id="A0A6A9QM21"/>
<dbReference type="Pfam" id="PF01979">
    <property type="entry name" value="Amidohydro_1"/>
    <property type="match status" value="1"/>
</dbReference>
<keyword evidence="1 3" id="KW-0378">Hydrolase</keyword>
<dbReference type="InterPro" id="IPR006680">
    <property type="entry name" value="Amidohydro-rel"/>
</dbReference>